<evidence type="ECO:0000256" key="2">
    <source>
        <dbReference type="ARBA" id="ARBA00005753"/>
    </source>
</evidence>
<comment type="subcellular location">
    <subcellularLocation>
        <location evidence="1">Membrane</location>
    </subcellularLocation>
</comment>
<dbReference type="InterPro" id="IPR014710">
    <property type="entry name" value="RmlC-like_jellyroll"/>
</dbReference>
<evidence type="ECO:0000256" key="9">
    <source>
        <dbReference type="ARBA" id="ARBA00039637"/>
    </source>
</evidence>
<keyword evidence="4" id="KW-0116">cAMP-binding</keyword>
<dbReference type="GO" id="GO:0034236">
    <property type="term" value="F:protein kinase A catalytic subunit binding"/>
    <property type="evidence" value="ECO:0007669"/>
    <property type="project" value="TreeGrafter"/>
</dbReference>
<evidence type="ECO:0000256" key="1">
    <source>
        <dbReference type="ARBA" id="ARBA00004370"/>
    </source>
</evidence>
<dbReference type="Ensembl" id="ENSAZOT00000000772.1">
    <property type="protein sequence ID" value="ENSAZOP00000000720.1"/>
    <property type="gene ID" value="ENSAZOG00000000527.1"/>
</dbReference>
<reference evidence="11" key="1">
    <citation type="submission" date="2025-08" db="UniProtKB">
        <authorList>
            <consortium name="Ensembl"/>
        </authorList>
    </citation>
    <scope>IDENTIFICATION</scope>
</reference>
<evidence type="ECO:0000256" key="6">
    <source>
        <dbReference type="ARBA" id="ARBA00022741"/>
    </source>
</evidence>
<dbReference type="SUPFAM" id="SSF51206">
    <property type="entry name" value="cAMP-binding domain-like"/>
    <property type="match status" value="1"/>
</dbReference>
<keyword evidence="5" id="KW-0677">Repeat</keyword>
<dbReference type="AlphaFoldDB" id="A0A8B9U007"/>
<keyword evidence="8" id="KW-0114">cAMP</keyword>
<proteinExistence type="inferred from homology"/>
<reference evidence="11" key="2">
    <citation type="submission" date="2025-09" db="UniProtKB">
        <authorList>
            <consortium name="Ensembl"/>
        </authorList>
    </citation>
    <scope>IDENTIFICATION</scope>
</reference>
<evidence type="ECO:0000259" key="10">
    <source>
        <dbReference type="PROSITE" id="PS50042"/>
    </source>
</evidence>
<dbReference type="PROSITE" id="PS50042">
    <property type="entry name" value="CNMP_BINDING_3"/>
    <property type="match status" value="1"/>
</dbReference>
<evidence type="ECO:0000313" key="11">
    <source>
        <dbReference type="Ensembl" id="ENSAZOP00000000720.1"/>
    </source>
</evidence>
<dbReference type="GO" id="GO:0030552">
    <property type="term" value="F:cAMP binding"/>
    <property type="evidence" value="ECO:0007669"/>
    <property type="project" value="UniProtKB-KW"/>
</dbReference>
<sequence length="63" mass="7112">LLYLRKTTDALEPVQFEDGQKIVVQGEPGDEFFIILEVKVVVGYCNSERTGGHRVRTPYSKQG</sequence>
<evidence type="ECO:0000256" key="7">
    <source>
        <dbReference type="ARBA" id="ARBA00023136"/>
    </source>
</evidence>
<accession>A0A8B9U007</accession>
<dbReference type="GO" id="GO:0005829">
    <property type="term" value="C:cytosol"/>
    <property type="evidence" value="ECO:0007669"/>
    <property type="project" value="TreeGrafter"/>
</dbReference>
<evidence type="ECO:0000313" key="12">
    <source>
        <dbReference type="Proteomes" id="UP000694549"/>
    </source>
</evidence>
<protein>
    <recommendedName>
        <fullName evidence="9">cAMP-dependent protein kinase type I-alpha regulatory subunit</fullName>
    </recommendedName>
</protein>
<dbReference type="Proteomes" id="UP000694549">
    <property type="component" value="Unplaced"/>
</dbReference>
<evidence type="ECO:0000256" key="8">
    <source>
        <dbReference type="ARBA" id="ARBA00023149"/>
    </source>
</evidence>
<feature type="domain" description="Cyclic nucleotide-binding" evidence="10">
    <location>
        <begin position="1"/>
        <end position="42"/>
    </location>
</feature>
<dbReference type="InterPro" id="IPR050503">
    <property type="entry name" value="cAMP-dep_PK_reg_su-like"/>
</dbReference>
<organism evidence="11 12">
    <name type="scientific">Anas zonorhyncha</name>
    <name type="common">Eastern spot-billed duck</name>
    <dbReference type="NCBI Taxonomy" id="75864"/>
    <lineage>
        <taxon>Eukaryota</taxon>
        <taxon>Metazoa</taxon>
        <taxon>Chordata</taxon>
        <taxon>Craniata</taxon>
        <taxon>Vertebrata</taxon>
        <taxon>Euteleostomi</taxon>
        <taxon>Archelosauria</taxon>
        <taxon>Archosauria</taxon>
        <taxon>Dinosauria</taxon>
        <taxon>Saurischia</taxon>
        <taxon>Theropoda</taxon>
        <taxon>Coelurosauria</taxon>
        <taxon>Aves</taxon>
        <taxon>Neognathae</taxon>
        <taxon>Galloanserae</taxon>
        <taxon>Anseriformes</taxon>
        <taxon>Anatidae</taxon>
        <taxon>Anatinae</taxon>
        <taxon>Anas</taxon>
    </lineage>
</organism>
<evidence type="ECO:0000256" key="5">
    <source>
        <dbReference type="ARBA" id="ARBA00022737"/>
    </source>
</evidence>
<keyword evidence="3" id="KW-0597">Phosphoprotein</keyword>
<comment type="similarity">
    <text evidence="2">Belongs to the cAMP-dependent kinase regulatory chain family.</text>
</comment>
<evidence type="ECO:0000256" key="4">
    <source>
        <dbReference type="ARBA" id="ARBA00022566"/>
    </source>
</evidence>
<dbReference type="Gene3D" id="2.60.120.10">
    <property type="entry name" value="Jelly Rolls"/>
    <property type="match status" value="1"/>
</dbReference>
<dbReference type="GO" id="GO:0004862">
    <property type="term" value="F:cAMP-dependent protein kinase inhibitor activity"/>
    <property type="evidence" value="ECO:0007669"/>
    <property type="project" value="TreeGrafter"/>
</dbReference>
<evidence type="ECO:0000256" key="3">
    <source>
        <dbReference type="ARBA" id="ARBA00022553"/>
    </source>
</evidence>
<dbReference type="GO" id="GO:0016020">
    <property type="term" value="C:membrane"/>
    <property type="evidence" value="ECO:0007669"/>
    <property type="project" value="UniProtKB-SubCell"/>
</dbReference>
<dbReference type="GO" id="GO:0005952">
    <property type="term" value="C:cAMP-dependent protein kinase complex"/>
    <property type="evidence" value="ECO:0007669"/>
    <property type="project" value="InterPro"/>
</dbReference>
<name>A0A8B9U007_9AVES</name>
<dbReference type="InterPro" id="IPR000595">
    <property type="entry name" value="cNMP-bd_dom"/>
</dbReference>
<keyword evidence="7" id="KW-0472">Membrane</keyword>
<dbReference type="InterPro" id="IPR018490">
    <property type="entry name" value="cNMP-bd_dom_sf"/>
</dbReference>
<dbReference type="PANTHER" id="PTHR11635:SF129">
    <property type="entry name" value="CAMP-DEPENDENT PROTEIN KINASE TYPE I-ALPHA REGULATORY SUBUNIT"/>
    <property type="match status" value="1"/>
</dbReference>
<dbReference type="PANTHER" id="PTHR11635">
    <property type="entry name" value="CAMP-DEPENDENT PROTEIN KINASE REGULATORY CHAIN"/>
    <property type="match status" value="1"/>
</dbReference>
<keyword evidence="6" id="KW-0547">Nucleotide-binding</keyword>
<keyword evidence="12" id="KW-1185">Reference proteome</keyword>